<dbReference type="GO" id="GO:0016020">
    <property type="term" value="C:membrane"/>
    <property type="evidence" value="ECO:0007669"/>
    <property type="project" value="TreeGrafter"/>
</dbReference>
<dbReference type="InterPro" id="IPR001206">
    <property type="entry name" value="Diacylglycerol_kinase_cat_dom"/>
</dbReference>
<keyword evidence="4" id="KW-0547">Nucleotide-binding</keyword>
<keyword evidence="5" id="KW-0418">Kinase</keyword>
<dbReference type="InterPro" id="IPR016064">
    <property type="entry name" value="NAD/diacylglycerol_kinase_sf"/>
</dbReference>
<feature type="compositionally biased region" description="Basic and acidic residues" evidence="7">
    <location>
        <begin position="599"/>
        <end position="608"/>
    </location>
</feature>
<evidence type="ECO:0000259" key="8">
    <source>
        <dbReference type="PROSITE" id="PS50146"/>
    </source>
</evidence>
<dbReference type="EC" id="2.7.1.107" evidence="2"/>
<dbReference type="SUPFAM" id="SSF111331">
    <property type="entry name" value="NAD kinase/diacylglycerol kinase-like"/>
    <property type="match status" value="1"/>
</dbReference>
<evidence type="ECO:0000256" key="5">
    <source>
        <dbReference type="ARBA" id="ARBA00022777"/>
    </source>
</evidence>
<accession>A0AAD5SAL7</accession>
<evidence type="ECO:0000256" key="7">
    <source>
        <dbReference type="SAM" id="MobiDB-lite"/>
    </source>
</evidence>
<comment type="similarity">
    <text evidence="1">Belongs to the eukaryotic diacylglycerol kinase family.</text>
</comment>
<dbReference type="Gene3D" id="3.40.50.10330">
    <property type="entry name" value="Probable inorganic polyphosphate/atp-NAD kinase, domain 1"/>
    <property type="match status" value="1"/>
</dbReference>
<keyword evidence="6" id="KW-0067">ATP-binding</keyword>
<dbReference type="AlphaFoldDB" id="A0AAD5SAL7"/>
<dbReference type="SMART" id="SM00046">
    <property type="entry name" value="DAGKc"/>
    <property type="match status" value="1"/>
</dbReference>
<dbReference type="PANTHER" id="PTHR11255">
    <property type="entry name" value="DIACYLGLYCEROL KINASE"/>
    <property type="match status" value="1"/>
</dbReference>
<feature type="compositionally biased region" description="Polar residues" evidence="7">
    <location>
        <begin position="64"/>
        <end position="83"/>
    </location>
</feature>
<evidence type="ECO:0000313" key="10">
    <source>
        <dbReference type="Proteomes" id="UP001212841"/>
    </source>
</evidence>
<evidence type="ECO:0000256" key="1">
    <source>
        <dbReference type="ARBA" id="ARBA00009280"/>
    </source>
</evidence>
<evidence type="ECO:0000256" key="6">
    <source>
        <dbReference type="ARBA" id="ARBA00022840"/>
    </source>
</evidence>
<feature type="non-terminal residue" evidence="9">
    <location>
        <position position="608"/>
    </location>
</feature>
<reference evidence="9" key="1">
    <citation type="submission" date="2020-05" db="EMBL/GenBank/DDBJ databases">
        <title>Phylogenomic resolution of chytrid fungi.</title>
        <authorList>
            <person name="Stajich J.E."/>
            <person name="Amses K."/>
            <person name="Simmons R."/>
            <person name="Seto K."/>
            <person name="Myers J."/>
            <person name="Bonds A."/>
            <person name="Quandt C.A."/>
            <person name="Barry K."/>
            <person name="Liu P."/>
            <person name="Grigoriev I."/>
            <person name="Longcore J.E."/>
            <person name="James T.Y."/>
        </authorList>
    </citation>
    <scope>NUCLEOTIDE SEQUENCE</scope>
    <source>
        <strain evidence="9">JEL0318</strain>
    </source>
</reference>
<gene>
    <name evidence="9" type="ORF">HK097_009390</name>
</gene>
<keyword evidence="10" id="KW-1185">Reference proteome</keyword>
<feature type="domain" description="DAGKc" evidence="8">
    <location>
        <begin position="173"/>
        <end position="333"/>
    </location>
</feature>
<dbReference type="InterPro" id="IPR017438">
    <property type="entry name" value="ATP-NAD_kinase_N"/>
</dbReference>
<dbReference type="Pfam" id="PF00609">
    <property type="entry name" value="DAGK_acc"/>
    <property type="match status" value="1"/>
</dbReference>
<dbReference type="GO" id="GO:0005524">
    <property type="term" value="F:ATP binding"/>
    <property type="evidence" value="ECO:0007669"/>
    <property type="project" value="UniProtKB-KW"/>
</dbReference>
<dbReference type="EMBL" id="JADGJD010000616">
    <property type="protein sequence ID" value="KAJ3049640.1"/>
    <property type="molecule type" value="Genomic_DNA"/>
</dbReference>
<evidence type="ECO:0000313" key="9">
    <source>
        <dbReference type="EMBL" id="KAJ3049640.1"/>
    </source>
</evidence>
<feature type="region of interest" description="Disordered" evidence="7">
    <location>
        <begin position="566"/>
        <end position="608"/>
    </location>
</feature>
<comment type="caution">
    <text evidence="9">The sequence shown here is derived from an EMBL/GenBank/DDBJ whole genome shotgun (WGS) entry which is preliminary data.</text>
</comment>
<organism evidence="9 10">
    <name type="scientific">Rhizophlyctis rosea</name>
    <dbReference type="NCBI Taxonomy" id="64517"/>
    <lineage>
        <taxon>Eukaryota</taxon>
        <taxon>Fungi</taxon>
        <taxon>Fungi incertae sedis</taxon>
        <taxon>Chytridiomycota</taxon>
        <taxon>Chytridiomycota incertae sedis</taxon>
        <taxon>Chytridiomycetes</taxon>
        <taxon>Rhizophlyctidales</taxon>
        <taxon>Rhizophlyctidaceae</taxon>
        <taxon>Rhizophlyctis</taxon>
    </lineage>
</organism>
<feature type="region of interest" description="Disordered" evidence="7">
    <location>
        <begin position="64"/>
        <end position="95"/>
    </location>
</feature>
<name>A0AAD5SAL7_9FUNG</name>
<evidence type="ECO:0000256" key="3">
    <source>
        <dbReference type="ARBA" id="ARBA00022679"/>
    </source>
</evidence>
<evidence type="ECO:0000256" key="2">
    <source>
        <dbReference type="ARBA" id="ARBA00012133"/>
    </source>
</evidence>
<proteinExistence type="inferred from homology"/>
<dbReference type="GO" id="GO:0007200">
    <property type="term" value="P:phospholipase C-activating G protein-coupled receptor signaling pathway"/>
    <property type="evidence" value="ECO:0007669"/>
    <property type="project" value="InterPro"/>
</dbReference>
<protein>
    <recommendedName>
        <fullName evidence="2">diacylglycerol kinase (ATP)</fullName>
        <ecNumber evidence="2">2.7.1.107</ecNumber>
    </recommendedName>
</protein>
<dbReference type="InterPro" id="IPR000756">
    <property type="entry name" value="Diacylglycerol_kin_accessory"/>
</dbReference>
<sequence length="608" mass="67327">MASVAPASTELRFHKESGQVHAITTDGTPEIPHVVPNHQNHAALAEGGANTNAAAQVLNVFQPKTSMNSQSPGGAQPERSQPGITKLPPAAENPYVLPESPERIAKIPEFPPGADISNAQRKAAGIYIPAPLPDQRAVNTQLPLPNTQHDELTENPTTTIEPSQDDDSVLVVVPTHYVFIFANPKSGNQQGDPLVKLNIQHYRLRDRPHVQVQIYNFLSDKERSAGLKYLRLLLRKPWDIKQVHVWSAGGDGTLMGVVEGMISTGIDVNDDRIFFSVVPFGTGNDLSQVLGWGRFVSGKDVAGHHLDGLNSMVVDRLEGHPARLDVWEVHIDTYEEGWIREAGKDKKHSNLKRKMSNYASIGIQGRVGAGFEENRRGSRVLNAMEYTRQSLDMLVHGVTRVNRSIKSIVVEDENGHTEEFPLNKRKEMRVRKAPVELVIQNIPGMWGRQVDLWGTAKMSPTILRKESGPTDLKGWTPNTANDGKLEIFGISSLKSYLAKQLPWGRHSLQRVGQFPTGTSIHFKQGEHIHAMVDGEFYEITSPKSMSFRRVMQIRLVGPQLDQKESRLVRDEVEKRAELPGPTGEGERPGVDFEVVPPEEAARPGDLDG</sequence>
<dbReference type="GO" id="GO:0004143">
    <property type="term" value="F:ATP-dependent diacylglycerol kinase activity"/>
    <property type="evidence" value="ECO:0007669"/>
    <property type="project" value="UniProtKB-EC"/>
</dbReference>
<dbReference type="Pfam" id="PF00781">
    <property type="entry name" value="DAGK_cat"/>
    <property type="match status" value="1"/>
</dbReference>
<feature type="compositionally biased region" description="Basic and acidic residues" evidence="7">
    <location>
        <begin position="566"/>
        <end position="577"/>
    </location>
</feature>
<dbReference type="PROSITE" id="PS50146">
    <property type="entry name" value="DAGK"/>
    <property type="match status" value="1"/>
</dbReference>
<dbReference type="Proteomes" id="UP001212841">
    <property type="component" value="Unassembled WGS sequence"/>
</dbReference>
<dbReference type="InterPro" id="IPR037607">
    <property type="entry name" value="DGK"/>
</dbReference>
<dbReference type="PANTHER" id="PTHR11255:SF121">
    <property type="entry name" value="DIACYLGLYCEROL KINASE (ATP)"/>
    <property type="match status" value="1"/>
</dbReference>
<evidence type="ECO:0000256" key="4">
    <source>
        <dbReference type="ARBA" id="ARBA00022741"/>
    </source>
</evidence>
<keyword evidence="3" id="KW-0808">Transferase</keyword>